<dbReference type="InterPro" id="IPR050583">
    <property type="entry name" value="Mycobacterial_A85_antigen"/>
</dbReference>
<keyword evidence="1" id="KW-0378">Hydrolase</keyword>
<evidence type="ECO:0000313" key="2">
    <source>
        <dbReference type="Proteomes" id="UP001501035"/>
    </source>
</evidence>
<dbReference type="Gene3D" id="3.40.50.1820">
    <property type="entry name" value="alpha/beta hydrolase"/>
    <property type="match status" value="1"/>
</dbReference>
<dbReference type="PANTHER" id="PTHR48098">
    <property type="entry name" value="ENTEROCHELIN ESTERASE-RELATED"/>
    <property type="match status" value="1"/>
</dbReference>
<sequence length="332" mass="36021">MAQPTHRLSLGVVLMALLSGMLGIVAAGPAVAERSPARIVKVEATGPQRLLVSVYSPAMKRNIPLDVLVPKGGRPAPTLYLLNGAAGGEGEGNWADKTSYASFFANKHVNVVTPLEGKLSYYTDWLRYDPKLGLNKWETFLTRELPPVLDARLHATGKNAVAGLSMSGTSALNLAVVRPHFYRAVASFSGCARTSDPIGQEYIRQVVEGRGGGNVTNMWGPLGGPDWVRHDPYVNAANLRGTSIYMSAMTGLPGQDEQLGPKQPLDGELVDRVIVGGGIEAAMDHCTQDMAKRLAQLRIPATIVIRPAGTHSWGYWEREMKYSWPQIRRALR</sequence>
<dbReference type="InterPro" id="IPR029058">
    <property type="entry name" value="AB_hydrolase_fold"/>
</dbReference>
<keyword evidence="2" id="KW-1185">Reference proteome</keyword>
<dbReference type="RefSeq" id="WP_290705917.1">
    <property type="nucleotide sequence ID" value="NZ_BAAAVS010000006.1"/>
</dbReference>
<dbReference type="EMBL" id="BAAAVS010000006">
    <property type="protein sequence ID" value="GAA3026146.1"/>
    <property type="molecule type" value="Genomic_DNA"/>
</dbReference>
<gene>
    <name evidence="1" type="ORF">GCM10010528_04900</name>
</gene>
<reference evidence="1 2" key="1">
    <citation type="journal article" date="2019" name="Int. J. Syst. Evol. Microbiol.">
        <title>The Global Catalogue of Microorganisms (GCM) 10K type strain sequencing project: providing services to taxonomists for standard genome sequencing and annotation.</title>
        <authorList>
            <consortium name="The Broad Institute Genomics Platform"/>
            <consortium name="The Broad Institute Genome Sequencing Center for Infectious Disease"/>
            <person name="Wu L."/>
            <person name="Ma J."/>
        </authorList>
    </citation>
    <scope>NUCLEOTIDE SEQUENCE [LARGE SCALE GENOMIC DNA]</scope>
    <source>
        <strain evidence="1 2">JCM 14234</strain>
    </source>
</reference>
<dbReference type="PANTHER" id="PTHR48098:SF1">
    <property type="entry name" value="DIACYLGLYCEROL ACYLTRANSFERASE_MYCOLYLTRANSFERASE AG85A"/>
    <property type="match status" value="1"/>
</dbReference>
<dbReference type="Pfam" id="PF00756">
    <property type="entry name" value="Esterase"/>
    <property type="match status" value="1"/>
</dbReference>
<protein>
    <submittedName>
        <fullName evidence="1">Alpha/beta hydrolase family protein</fullName>
    </submittedName>
</protein>
<dbReference type="GO" id="GO:0016787">
    <property type="term" value="F:hydrolase activity"/>
    <property type="evidence" value="ECO:0007669"/>
    <property type="project" value="UniProtKB-KW"/>
</dbReference>
<evidence type="ECO:0000313" key="1">
    <source>
        <dbReference type="EMBL" id="GAA3026146.1"/>
    </source>
</evidence>
<dbReference type="Proteomes" id="UP001501035">
    <property type="component" value="Unassembled WGS sequence"/>
</dbReference>
<organism evidence="1 2">
    <name type="scientific">Gordonia defluvii</name>
    <dbReference type="NCBI Taxonomy" id="283718"/>
    <lineage>
        <taxon>Bacteria</taxon>
        <taxon>Bacillati</taxon>
        <taxon>Actinomycetota</taxon>
        <taxon>Actinomycetes</taxon>
        <taxon>Mycobacteriales</taxon>
        <taxon>Gordoniaceae</taxon>
        <taxon>Gordonia</taxon>
    </lineage>
</organism>
<dbReference type="InterPro" id="IPR000801">
    <property type="entry name" value="Esterase-like"/>
</dbReference>
<name>A0ABN3YDR7_9ACTN</name>
<proteinExistence type="predicted"/>
<accession>A0ABN3YDR7</accession>
<dbReference type="SUPFAM" id="SSF53474">
    <property type="entry name" value="alpha/beta-Hydrolases"/>
    <property type="match status" value="1"/>
</dbReference>
<comment type="caution">
    <text evidence="1">The sequence shown here is derived from an EMBL/GenBank/DDBJ whole genome shotgun (WGS) entry which is preliminary data.</text>
</comment>